<dbReference type="EMBL" id="WTUX01000017">
    <property type="protein sequence ID" value="MZR14243.1"/>
    <property type="molecule type" value="Genomic_DNA"/>
</dbReference>
<comment type="caution">
    <text evidence="2">The sequence shown here is derived from an EMBL/GenBank/DDBJ whole genome shotgun (WGS) entry which is preliminary data.</text>
</comment>
<feature type="coiled-coil region" evidence="1">
    <location>
        <begin position="9"/>
        <end position="55"/>
    </location>
</feature>
<organism evidence="2 3">
    <name type="scientific">Maritimibacter harenae</name>
    <dbReference type="NCBI Taxonomy" id="2606218"/>
    <lineage>
        <taxon>Bacteria</taxon>
        <taxon>Pseudomonadati</taxon>
        <taxon>Pseudomonadota</taxon>
        <taxon>Alphaproteobacteria</taxon>
        <taxon>Rhodobacterales</taxon>
        <taxon>Roseobacteraceae</taxon>
        <taxon>Maritimibacter</taxon>
    </lineage>
</organism>
<gene>
    <name evidence="2" type="ORF">GQE99_14565</name>
</gene>
<sequence>MTDLRARHIRVLESLLEVLEMRAEQAEEQNDDDGAERIRTQMAARAEELAALLEEDLEE</sequence>
<evidence type="ECO:0000313" key="3">
    <source>
        <dbReference type="Proteomes" id="UP000467322"/>
    </source>
</evidence>
<evidence type="ECO:0000313" key="2">
    <source>
        <dbReference type="EMBL" id="MZR14243.1"/>
    </source>
</evidence>
<keyword evidence="1" id="KW-0175">Coiled coil</keyword>
<reference evidence="2 3" key="1">
    <citation type="submission" date="2019-12" db="EMBL/GenBank/DDBJ databases">
        <title>Maritimibacter sp. nov. sp. isolated from sea sand.</title>
        <authorList>
            <person name="Kim J."/>
            <person name="Jeong S.E."/>
            <person name="Jung H.S."/>
            <person name="Jeon C.O."/>
        </authorList>
    </citation>
    <scope>NUCLEOTIDE SEQUENCE [LARGE SCALE GENOMIC DNA]</scope>
    <source>
        <strain evidence="2 3">DP07</strain>
    </source>
</reference>
<dbReference type="RefSeq" id="WP_161352353.1">
    <property type="nucleotide sequence ID" value="NZ_WTUX01000017.1"/>
</dbReference>
<accession>A0A845M974</accession>
<dbReference type="Proteomes" id="UP000467322">
    <property type="component" value="Unassembled WGS sequence"/>
</dbReference>
<keyword evidence="3" id="KW-1185">Reference proteome</keyword>
<evidence type="ECO:0000256" key="1">
    <source>
        <dbReference type="SAM" id="Coils"/>
    </source>
</evidence>
<name>A0A845M974_9RHOB</name>
<dbReference type="AlphaFoldDB" id="A0A845M974"/>
<proteinExistence type="predicted"/>
<protein>
    <submittedName>
        <fullName evidence="2">Uncharacterized protein</fullName>
    </submittedName>
</protein>